<dbReference type="SUPFAM" id="SSF57850">
    <property type="entry name" value="RING/U-box"/>
    <property type="match status" value="1"/>
</dbReference>
<dbReference type="GO" id="GO:0061630">
    <property type="term" value="F:ubiquitin protein ligase activity"/>
    <property type="evidence" value="ECO:0007669"/>
    <property type="project" value="InterPro"/>
</dbReference>
<feature type="region of interest" description="Disordered" evidence="5">
    <location>
        <begin position="92"/>
        <end position="115"/>
    </location>
</feature>
<dbReference type="InterPro" id="IPR017907">
    <property type="entry name" value="Znf_RING_CS"/>
</dbReference>
<proteinExistence type="predicted"/>
<evidence type="ECO:0000256" key="3">
    <source>
        <dbReference type="ARBA" id="ARBA00022833"/>
    </source>
</evidence>
<evidence type="ECO:0000313" key="8">
    <source>
        <dbReference type="Proteomes" id="UP000629468"/>
    </source>
</evidence>
<reference evidence="7 8" key="1">
    <citation type="journal article" name="Sci. Rep.">
        <title>Telomere-to-telomere assembled and centromere annotated genomes of the two main subspecies of the button mushroom Agaricus bisporus reveal especially polymorphic chromosome ends.</title>
        <authorList>
            <person name="Sonnenberg A.S.M."/>
            <person name="Sedaghat-Telgerd N."/>
            <person name="Lavrijssen B."/>
            <person name="Ohm R.A."/>
            <person name="Hendrickx P.M."/>
            <person name="Scholtmeijer K."/>
            <person name="Baars J.J.P."/>
            <person name="van Peer A."/>
        </authorList>
    </citation>
    <scope>NUCLEOTIDE SEQUENCE [LARGE SCALE GENOMIC DNA]</scope>
    <source>
        <strain evidence="7 8">H119_p4</strain>
    </source>
</reference>
<organism evidence="7 8">
    <name type="scientific">Agaricus bisporus var. burnettii</name>
    <dbReference type="NCBI Taxonomy" id="192524"/>
    <lineage>
        <taxon>Eukaryota</taxon>
        <taxon>Fungi</taxon>
        <taxon>Dikarya</taxon>
        <taxon>Basidiomycota</taxon>
        <taxon>Agaricomycotina</taxon>
        <taxon>Agaricomycetes</taxon>
        <taxon>Agaricomycetidae</taxon>
        <taxon>Agaricales</taxon>
        <taxon>Agaricineae</taxon>
        <taxon>Agaricaceae</taxon>
        <taxon>Agaricus</taxon>
    </lineage>
</organism>
<dbReference type="PROSITE" id="PS00518">
    <property type="entry name" value="ZF_RING_1"/>
    <property type="match status" value="1"/>
</dbReference>
<dbReference type="Pfam" id="PF00097">
    <property type="entry name" value="zf-C3HC4"/>
    <property type="match status" value="1"/>
</dbReference>
<dbReference type="AlphaFoldDB" id="A0A8H7FBJ1"/>
<dbReference type="GO" id="GO:0003697">
    <property type="term" value="F:single-stranded DNA binding"/>
    <property type="evidence" value="ECO:0007669"/>
    <property type="project" value="InterPro"/>
</dbReference>
<dbReference type="GO" id="GO:0006513">
    <property type="term" value="P:protein monoubiquitination"/>
    <property type="evidence" value="ECO:0007669"/>
    <property type="project" value="InterPro"/>
</dbReference>
<gene>
    <name evidence="7" type="ORF">Agabi119p4_889</name>
</gene>
<evidence type="ECO:0000256" key="4">
    <source>
        <dbReference type="PROSITE-ProRule" id="PRU00175"/>
    </source>
</evidence>
<feature type="domain" description="RING-type" evidence="6">
    <location>
        <begin position="181"/>
        <end position="222"/>
    </location>
</feature>
<feature type="region of interest" description="Disordered" evidence="5">
    <location>
        <begin position="28"/>
        <end position="52"/>
    </location>
</feature>
<dbReference type="GO" id="GO:0008270">
    <property type="term" value="F:zinc ion binding"/>
    <property type="evidence" value="ECO:0007669"/>
    <property type="project" value="UniProtKB-KW"/>
</dbReference>
<dbReference type="InterPro" id="IPR039577">
    <property type="entry name" value="Rad18"/>
</dbReference>
<dbReference type="InterPro" id="IPR018957">
    <property type="entry name" value="Znf_C3HC4_RING-type"/>
</dbReference>
<keyword evidence="1" id="KW-0479">Metal-binding</keyword>
<evidence type="ECO:0000259" key="6">
    <source>
        <dbReference type="PROSITE" id="PS50089"/>
    </source>
</evidence>
<evidence type="ECO:0000256" key="5">
    <source>
        <dbReference type="SAM" id="MobiDB-lite"/>
    </source>
</evidence>
<dbReference type="Proteomes" id="UP000629468">
    <property type="component" value="Unassembled WGS sequence"/>
</dbReference>
<evidence type="ECO:0000256" key="1">
    <source>
        <dbReference type="ARBA" id="ARBA00022723"/>
    </source>
</evidence>
<dbReference type="GO" id="GO:0005634">
    <property type="term" value="C:nucleus"/>
    <property type="evidence" value="ECO:0007669"/>
    <property type="project" value="TreeGrafter"/>
</dbReference>
<dbReference type="SMART" id="SM00184">
    <property type="entry name" value="RING"/>
    <property type="match status" value="1"/>
</dbReference>
<dbReference type="PROSITE" id="PS50089">
    <property type="entry name" value="ZF_RING_2"/>
    <property type="match status" value="1"/>
</dbReference>
<dbReference type="InterPro" id="IPR001841">
    <property type="entry name" value="Znf_RING"/>
</dbReference>
<feature type="compositionally biased region" description="Polar residues" evidence="5">
    <location>
        <begin position="104"/>
        <end position="114"/>
    </location>
</feature>
<dbReference type="PANTHER" id="PTHR14134:SF2">
    <property type="entry name" value="E3 UBIQUITIN-PROTEIN LIGASE RAD18"/>
    <property type="match status" value="1"/>
</dbReference>
<accession>A0A8H7FBJ1</accession>
<comment type="caution">
    <text evidence="7">The sequence shown here is derived from an EMBL/GenBank/DDBJ whole genome shotgun (WGS) entry which is preliminary data.</text>
</comment>
<sequence length="413" mass="45984">MSEDEFDNLPDLFSGVTDAEWSRMLDAPGESSSIRHPHGVSPSRSTVSTDYGDEHFVNPEALAEIDRIETSLTSFGGTASARRVGEVISTASGHTTHHQDSLRPPTNDSSQSRYLPNADHCHAHTLVRSSVACPTEAPEKQAIGKRSRLEDAESTVVKNGIVRAYDKIQYALDGYGEELCCPICCDLFVATHLGNPCGHSYCGDCAWQWVNKNDRTECPICRTQLVGEAPLIPNITLDSLIEKHIELLISAGDIDWLPQGSKYKDRASRKAKWKASVDARSKALKTKRKRKEVVFISSDDEDPYIEHSSQGTGQADTEMNLLHVRLGYFYREDIDNALIFGIGSLPCIWSMSTSDQLTDFTKKKSHDIQNECEGFCRMKLSFRAGYYVCDRLSSFKHESCVSVQIPEDVYGCK</sequence>
<dbReference type="Gene3D" id="3.30.40.10">
    <property type="entry name" value="Zinc/RING finger domain, C3HC4 (zinc finger)"/>
    <property type="match status" value="1"/>
</dbReference>
<keyword evidence="2 4" id="KW-0863">Zinc-finger</keyword>
<keyword evidence="3" id="KW-0862">Zinc</keyword>
<name>A0A8H7FBJ1_AGABI</name>
<evidence type="ECO:0000313" key="7">
    <source>
        <dbReference type="EMBL" id="KAF7784724.1"/>
    </source>
</evidence>
<protein>
    <recommendedName>
        <fullName evidence="6">RING-type domain-containing protein</fullName>
    </recommendedName>
</protein>
<dbReference type="GO" id="GO:0097505">
    <property type="term" value="C:Rad6-Rad18 complex"/>
    <property type="evidence" value="ECO:0007669"/>
    <property type="project" value="TreeGrafter"/>
</dbReference>
<dbReference type="PANTHER" id="PTHR14134">
    <property type="entry name" value="E3 UBIQUITIN-PROTEIN LIGASE RAD18"/>
    <property type="match status" value="1"/>
</dbReference>
<evidence type="ECO:0000256" key="2">
    <source>
        <dbReference type="ARBA" id="ARBA00022771"/>
    </source>
</evidence>
<dbReference type="EMBL" id="JABXXO010000001">
    <property type="protein sequence ID" value="KAF7784724.1"/>
    <property type="molecule type" value="Genomic_DNA"/>
</dbReference>
<dbReference type="InterPro" id="IPR013083">
    <property type="entry name" value="Znf_RING/FYVE/PHD"/>
</dbReference>
<dbReference type="GO" id="GO:0006301">
    <property type="term" value="P:DNA damage tolerance"/>
    <property type="evidence" value="ECO:0007669"/>
    <property type="project" value="InterPro"/>
</dbReference>